<gene>
    <name evidence="1" type="ORF">HX095_05570</name>
</gene>
<organism evidence="1 2">
    <name type="scientific">Empedobacter falsenii</name>
    <dbReference type="NCBI Taxonomy" id="343874"/>
    <lineage>
        <taxon>Bacteria</taxon>
        <taxon>Pseudomonadati</taxon>
        <taxon>Bacteroidota</taxon>
        <taxon>Flavobacteriia</taxon>
        <taxon>Flavobacteriales</taxon>
        <taxon>Weeksellaceae</taxon>
        <taxon>Empedobacter</taxon>
    </lineage>
</organism>
<dbReference type="Proteomes" id="UP001173578">
    <property type="component" value="Unassembled WGS sequence"/>
</dbReference>
<sequence length="70" mass="8390">MSKKNVFDDINSSNKLELRINESYNSLFIKIDRKEKDADFKSAWMTLDYRDLDDLIETIKNLKKEIEDNM</sequence>
<name>A0AAW7DJA5_9FLAO</name>
<dbReference type="EMBL" id="JACALR010000002">
    <property type="protein sequence ID" value="MDM1550677.1"/>
    <property type="molecule type" value="Genomic_DNA"/>
</dbReference>
<reference evidence="1" key="2">
    <citation type="journal article" date="2022" name="Sci. Total Environ.">
        <title>Prevalence, transmission, and molecular epidemiology of tet(X)-positive bacteria among humans, animals, and environmental niches in China: An epidemiological, and genomic-based study.</title>
        <authorList>
            <person name="Dong N."/>
            <person name="Zeng Y."/>
            <person name="Cai C."/>
            <person name="Sun C."/>
            <person name="Lu J."/>
            <person name="Liu C."/>
            <person name="Zhou H."/>
            <person name="Sun Q."/>
            <person name="Shu L."/>
            <person name="Wang H."/>
            <person name="Wang Y."/>
            <person name="Wang S."/>
            <person name="Wu C."/>
            <person name="Chan E.W."/>
            <person name="Chen G."/>
            <person name="Shen Z."/>
            <person name="Chen S."/>
            <person name="Zhang R."/>
        </authorList>
    </citation>
    <scope>NUCLEOTIDE SEQUENCE</scope>
    <source>
        <strain evidence="1">210</strain>
    </source>
</reference>
<protein>
    <submittedName>
        <fullName evidence="1">Uncharacterized protein</fullName>
    </submittedName>
</protein>
<accession>A0AAW7DJA5</accession>
<proteinExistence type="predicted"/>
<dbReference type="RefSeq" id="WP_286485363.1">
    <property type="nucleotide sequence ID" value="NZ_JACALR010000002.1"/>
</dbReference>
<reference evidence="1" key="1">
    <citation type="submission" date="2020-06" db="EMBL/GenBank/DDBJ databases">
        <authorList>
            <person name="Dong N."/>
        </authorList>
    </citation>
    <scope>NUCLEOTIDE SEQUENCE</scope>
    <source>
        <strain evidence="1">210</strain>
    </source>
</reference>
<comment type="caution">
    <text evidence="1">The sequence shown here is derived from an EMBL/GenBank/DDBJ whole genome shotgun (WGS) entry which is preliminary data.</text>
</comment>
<dbReference type="AlphaFoldDB" id="A0AAW7DJA5"/>
<evidence type="ECO:0000313" key="2">
    <source>
        <dbReference type="Proteomes" id="UP001173578"/>
    </source>
</evidence>
<evidence type="ECO:0000313" key="1">
    <source>
        <dbReference type="EMBL" id="MDM1550677.1"/>
    </source>
</evidence>